<evidence type="ECO:0000256" key="1">
    <source>
        <dbReference type="ARBA" id="ARBA00023015"/>
    </source>
</evidence>
<keyword evidence="3" id="KW-0804">Transcription</keyword>
<dbReference type="InterPro" id="IPR036388">
    <property type="entry name" value="WH-like_DNA-bd_sf"/>
</dbReference>
<organism evidence="5 6">
    <name type="scientific">Neorhizobium phenanthreniclasticum</name>
    <dbReference type="NCBI Taxonomy" id="3157917"/>
    <lineage>
        <taxon>Bacteria</taxon>
        <taxon>Pseudomonadati</taxon>
        <taxon>Pseudomonadota</taxon>
        <taxon>Alphaproteobacteria</taxon>
        <taxon>Hyphomicrobiales</taxon>
        <taxon>Rhizobiaceae</taxon>
        <taxon>Rhizobium/Agrobacterium group</taxon>
        <taxon>Neorhizobium</taxon>
    </lineage>
</organism>
<keyword evidence="2" id="KW-0238">DNA-binding</keyword>
<reference evidence="5 6" key="1">
    <citation type="submission" date="2024-05" db="EMBL/GenBank/DDBJ databases">
        <title>Neorhizobium sp. Rsf11, a plant growth promoting and heavy metal resistant PAH-degrader.</title>
        <authorList>
            <person name="Golubev S.N."/>
            <person name="Muratova A.Y."/>
            <person name="Markelova M.I."/>
        </authorList>
    </citation>
    <scope>NUCLEOTIDE SEQUENCE [LARGE SCALE GENOMIC DNA]</scope>
    <source>
        <strain evidence="5 6">Rsf11</strain>
    </source>
</reference>
<proteinExistence type="predicted"/>
<dbReference type="SUPFAM" id="SSF46894">
    <property type="entry name" value="C-terminal effector domain of the bipartite response regulators"/>
    <property type="match status" value="1"/>
</dbReference>
<protein>
    <submittedName>
        <fullName evidence="5">LuxR family transcriptional regulator</fullName>
    </submittedName>
</protein>
<dbReference type="InterPro" id="IPR016032">
    <property type="entry name" value="Sig_transdc_resp-reg_C-effctor"/>
</dbReference>
<dbReference type="EMBL" id="JBEAAL010000009">
    <property type="protein sequence ID" value="MEQ1406239.1"/>
    <property type="molecule type" value="Genomic_DNA"/>
</dbReference>
<dbReference type="Gene3D" id="1.10.10.10">
    <property type="entry name" value="Winged helix-like DNA-binding domain superfamily/Winged helix DNA-binding domain"/>
    <property type="match status" value="1"/>
</dbReference>
<sequence length="241" mass="27476">MDKLAYLMLQFSEACISTRTVAEVCELVERIVVSLGVERFALAGLPLPHESLESYFHLNGWPPAWFERYLRKNYFRDDPVVNLVRRADRAIVWSETIDNQALPPKARQVMREAADFGLVDGITIPIFTRSGFAGIFSVAGKKVSLPAPHRDLLHIIAIRAYTRLRDLNAAGSDITEDVMVTRSESECLTWCVEGKKDWEIGEMTRRSPRTVQTHLTNLQQKLNARNRAHLIAEAFRRGLQR</sequence>
<evidence type="ECO:0000259" key="4">
    <source>
        <dbReference type="PROSITE" id="PS50043"/>
    </source>
</evidence>
<dbReference type="Pfam" id="PF03472">
    <property type="entry name" value="Autoind_bind"/>
    <property type="match status" value="1"/>
</dbReference>
<evidence type="ECO:0000256" key="2">
    <source>
        <dbReference type="ARBA" id="ARBA00023125"/>
    </source>
</evidence>
<dbReference type="PRINTS" id="PR00038">
    <property type="entry name" value="HTHLUXR"/>
</dbReference>
<dbReference type="Gene3D" id="3.30.450.80">
    <property type="entry name" value="Transcription factor LuxR-like, autoinducer-binding domain"/>
    <property type="match status" value="1"/>
</dbReference>
<dbReference type="InterPro" id="IPR005143">
    <property type="entry name" value="TF_LuxR_autoind-bd_dom"/>
</dbReference>
<evidence type="ECO:0000313" key="5">
    <source>
        <dbReference type="EMBL" id="MEQ1406239.1"/>
    </source>
</evidence>
<evidence type="ECO:0000256" key="3">
    <source>
        <dbReference type="ARBA" id="ARBA00023163"/>
    </source>
</evidence>
<dbReference type="RefSeq" id="WP_037150207.1">
    <property type="nucleotide sequence ID" value="NZ_JBEAAL010000009.1"/>
</dbReference>
<accession>A0ABV0M310</accession>
<dbReference type="InterPro" id="IPR036693">
    <property type="entry name" value="TF_LuxR_autoind-bd_dom_sf"/>
</dbReference>
<dbReference type="PANTHER" id="PTHR44688:SF16">
    <property type="entry name" value="DNA-BINDING TRANSCRIPTIONAL ACTIVATOR DEVR_DOSR"/>
    <property type="match status" value="1"/>
</dbReference>
<dbReference type="PANTHER" id="PTHR44688">
    <property type="entry name" value="DNA-BINDING TRANSCRIPTIONAL ACTIVATOR DEVR_DOSR"/>
    <property type="match status" value="1"/>
</dbReference>
<dbReference type="InterPro" id="IPR000792">
    <property type="entry name" value="Tscrpt_reg_LuxR_C"/>
</dbReference>
<name>A0ABV0M310_9HYPH</name>
<keyword evidence="6" id="KW-1185">Reference proteome</keyword>
<comment type="caution">
    <text evidence="5">The sequence shown here is derived from an EMBL/GenBank/DDBJ whole genome shotgun (WGS) entry which is preliminary data.</text>
</comment>
<dbReference type="SMART" id="SM00421">
    <property type="entry name" value="HTH_LUXR"/>
    <property type="match status" value="1"/>
</dbReference>
<dbReference type="SUPFAM" id="SSF75516">
    <property type="entry name" value="Pheromone-binding domain of LuxR-like quorum-sensing transcription factors"/>
    <property type="match status" value="1"/>
</dbReference>
<evidence type="ECO:0000313" key="6">
    <source>
        <dbReference type="Proteomes" id="UP001496627"/>
    </source>
</evidence>
<dbReference type="PROSITE" id="PS50043">
    <property type="entry name" value="HTH_LUXR_2"/>
    <property type="match status" value="1"/>
</dbReference>
<gene>
    <name evidence="5" type="ORF">ABK249_14985</name>
</gene>
<dbReference type="Proteomes" id="UP001496627">
    <property type="component" value="Unassembled WGS sequence"/>
</dbReference>
<dbReference type="Pfam" id="PF00196">
    <property type="entry name" value="GerE"/>
    <property type="match status" value="1"/>
</dbReference>
<keyword evidence="1" id="KW-0805">Transcription regulation</keyword>
<feature type="domain" description="HTH luxR-type" evidence="4">
    <location>
        <begin position="173"/>
        <end position="238"/>
    </location>
</feature>
<dbReference type="CDD" id="cd06170">
    <property type="entry name" value="LuxR_C_like"/>
    <property type="match status" value="1"/>
</dbReference>